<keyword evidence="3" id="KW-1185">Reference proteome</keyword>
<evidence type="ECO:0000313" key="2">
    <source>
        <dbReference type="EMBL" id="KAG5458047.1"/>
    </source>
</evidence>
<organism evidence="2 3">
    <name type="scientific">Olpidium bornovanus</name>
    <dbReference type="NCBI Taxonomy" id="278681"/>
    <lineage>
        <taxon>Eukaryota</taxon>
        <taxon>Fungi</taxon>
        <taxon>Fungi incertae sedis</taxon>
        <taxon>Olpidiomycota</taxon>
        <taxon>Olpidiomycotina</taxon>
        <taxon>Olpidiomycetes</taxon>
        <taxon>Olpidiales</taxon>
        <taxon>Olpidiaceae</taxon>
        <taxon>Olpidium</taxon>
    </lineage>
</organism>
<dbReference type="Proteomes" id="UP000673691">
    <property type="component" value="Unassembled WGS sequence"/>
</dbReference>
<protein>
    <submittedName>
        <fullName evidence="2">Uncharacterized protein</fullName>
    </submittedName>
</protein>
<dbReference type="AlphaFoldDB" id="A0A8H8DHE2"/>
<comment type="caution">
    <text evidence="2">The sequence shown here is derived from an EMBL/GenBank/DDBJ whole genome shotgun (WGS) entry which is preliminary data.</text>
</comment>
<name>A0A8H8DHE2_9FUNG</name>
<reference evidence="2 3" key="1">
    <citation type="journal article" name="Sci. Rep.">
        <title>Genome-scale phylogenetic analyses confirm Olpidium as the closest living zoosporic fungus to the non-flagellated, terrestrial fungi.</title>
        <authorList>
            <person name="Chang Y."/>
            <person name="Rochon D."/>
            <person name="Sekimoto S."/>
            <person name="Wang Y."/>
            <person name="Chovatia M."/>
            <person name="Sandor L."/>
            <person name="Salamov A."/>
            <person name="Grigoriev I.V."/>
            <person name="Stajich J.E."/>
            <person name="Spatafora J.W."/>
        </authorList>
    </citation>
    <scope>NUCLEOTIDE SEQUENCE [LARGE SCALE GENOMIC DNA]</scope>
    <source>
        <strain evidence="2">S191</strain>
    </source>
</reference>
<gene>
    <name evidence="2" type="ORF">BJ554DRAFT_1810</name>
</gene>
<sequence length="86" mass="9038">MYLLKIKYQIVTDMPGRLRESTGRKHSARRQLGAPKARSGKTALSASSSKPRAAPQAGCRERAGGPWDGGLGTQMAATGVGTPELS</sequence>
<accession>A0A8H8DHE2</accession>
<dbReference type="EMBL" id="JAEFCI010009064">
    <property type="protein sequence ID" value="KAG5458047.1"/>
    <property type="molecule type" value="Genomic_DNA"/>
</dbReference>
<feature type="region of interest" description="Disordered" evidence="1">
    <location>
        <begin position="15"/>
        <end position="86"/>
    </location>
</feature>
<proteinExistence type="predicted"/>
<evidence type="ECO:0000313" key="3">
    <source>
        <dbReference type="Proteomes" id="UP000673691"/>
    </source>
</evidence>
<evidence type="ECO:0000256" key="1">
    <source>
        <dbReference type="SAM" id="MobiDB-lite"/>
    </source>
</evidence>